<keyword evidence="3" id="KW-1185">Reference proteome</keyword>
<dbReference type="Gene3D" id="3.40.50.1110">
    <property type="entry name" value="SGNH hydrolase"/>
    <property type="match status" value="1"/>
</dbReference>
<keyword evidence="1" id="KW-0732">Signal</keyword>
<dbReference type="GO" id="GO:0016788">
    <property type="term" value="F:hydrolase activity, acting on ester bonds"/>
    <property type="evidence" value="ECO:0007669"/>
    <property type="project" value="UniProtKB-ARBA"/>
</dbReference>
<evidence type="ECO:0000256" key="1">
    <source>
        <dbReference type="SAM" id="SignalP"/>
    </source>
</evidence>
<feature type="chain" id="PRO_5021772832" description="SGNH hydrolase-type esterase domain-containing protein" evidence="1">
    <location>
        <begin position="24"/>
        <end position="309"/>
    </location>
</feature>
<dbReference type="SUPFAM" id="SSF52266">
    <property type="entry name" value="SGNH hydrolase"/>
    <property type="match status" value="1"/>
</dbReference>
<evidence type="ECO:0000313" key="2">
    <source>
        <dbReference type="EMBL" id="QDV69519.1"/>
    </source>
</evidence>
<reference evidence="2 3" key="1">
    <citation type="submission" date="2019-02" db="EMBL/GenBank/DDBJ databases">
        <title>Deep-cultivation of Planctomycetes and their phenomic and genomic characterization uncovers novel biology.</title>
        <authorList>
            <person name="Wiegand S."/>
            <person name="Jogler M."/>
            <person name="Boedeker C."/>
            <person name="Pinto D."/>
            <person name="Vollmers J."/>
            <person name="Rivas-Marin E."/>
            <person name="Kohn T."/>
            <person name="Peeters S.H."/>
            <person name="Heuer A."/>
            <person name="Rast P."/>
            <person name="Oberbeckmann S."/>
            <person name="Bunk B."/>
            <person name="Jeske O."/>
            <person name="Meyerdierks A."/>
            <person name="Storesund J.E."/>
            <person name="Kallscheuer N."/>
            <person name="Luecker S."/>
            <person name="Lage O.M."/>
            <person name="Pohl T."/>
            <person name="Merkel B.J."/>
            <person name="Hornburger P."/>
            <person name="Mueller R.-W."/>
            <person name="Bruemmer F."/>
            <person name="Labrenz M."/>
            <person name="Spormann A.M."/>
            <person name="Op den Camp H."/>
            <person name="Overmann J."/>
            <person name="Amann R."/>
            <person name="Jetten M.S.M."/>
            <person name="Mascher T."/>
            <person name="Medema M.H."/>
            <person name="Devos D.P."/>
            <person name="Kaster A.-K."/>
            <person name="Ovreas L."/>
            <person name="Rohde M."/>
            <person name="Galperin M.Y."/>
            <person name="Jogler C."/>
        </authorList>
    </citation>
    <scope>NUCLEOTIDE SEQUENCE [LARGE SCALE GENOMIC DNA]</scope>
    <source>
        <strain evidence="2 3">Poly24</strain>
    </source>
</reference>
<dbReference type="RefSeq" id="WP_231753164.1">
    <property type="nucleotide sequence ID" value="NZ_CP036348.1"/>
</dbReference>
<feature type="signal peptide" evidence="1">
    <location>
        <begin position="1"/>
        <end position="23"/>
    </location>
</feature>
<proteinExistence type="predicted"/>
<dbReference type="Proteomes" id="UP000315082">
    <property type="component" value="Chromosome"/>
</dbReference>
<dbReference type="KEGG" id="rcf:Poly24_32350"/>
<sequence precursor="true">MRLFLIKLSILLATFFVLNSAFAWYISDNVTANRRSKYHWVCSLEANRYDFAFVGSSRVEMMVDPHVIDDTLGTNSVNIGVSGGGSADQFLLTSKLLRQNDVSVCFLQIDYLSISNKFTYPFRDYIWLCYDNDPVVQESLIEHCGSFRYWTWKGIPFLRFMEFASQYKKLIHSNAGEYWEQRKGGQKRDVPYSSAVEDSFHVYTPNELAVEYLFHTIELCHQHGVRLILFQAPVSPNLSSVSSYPKCTDRILAITQEFNLEYWDFSNLYESQGDLFYDNHHLNSIGAERFSKILAQRISTIVLPERDAT</sequence>
<dbReference type="AlphaFoldDB" id="A0A518JVG5"/>
<evidence type="ECO:0008006" key="4">
    <source>
        <dbReference type="Google" id="ProtNLM"/>
    </source>
</evidence>
<accession>A0A518JVG5</accession>
<organism evidence="2 3">
    <name type="scientific">Rosistilla carotiformis</name>
    <dbReference type="NCBI Taxonomy" id="2528017"/>
    <lineage>
        <taxon>Bacteria</taxon>
        <taxon>Pseudomonadati</taxon>
        <taxon>Planctomycetota</taxon>
        <taxon>Planctomycetia</taxon>
        <taxon>Pirellulales</taxon>
        <taxon>Pirellulaceae</taxon>
        <taxon>Rosistilla</taxon>
    </lineage>
</organism>
<dbReference type="InterPro" id="IPR036514">
    <property type="entry name" value="SGNH_hydro_sf"/>
</dbReference>
<name>A0A518JVG5_9BACT</name>
<dbReference type="EMBL" id="CP036348">
    <property type="protein sequence ID" value="QDV69519.1"/>
    <property type="molecule type" value="Genomic_DNA"/>
</dbReference>
<protein>
    <recommendedName>
        <fullName evidence="4">SGNH hydrolase-type esterase domain-containing protein</fullName>
    </recommendedName>
</protein>
<evidence type="ECO:0000313" key="3">
    <source>
        <dbReference type="Proteomes" id="UP000315082"/>
    </source>
</evidence>
<gene>
    <name evidence="2" type="ORF">Poly24_32350</name>
</gene>